<dbReference type="Pfam" id="PF21979">
    <property type="entry name" value="Hfq_1"/>
    <property type="match status" value="1"/>
</dbReference>
<gene>
    <name evidence="2" type="ORF">AN481_13865</name>
</gene>
<name>A0A1B7VUK9_APHFL</name>
<dbReference type="SUPFAM" id="SSF50182">
    <property type="entry name" value="Sm-like ribonucleoproteins"/>
    <property type="match status" value="1"/>
</dbReference>
<evidence type="ECO:0000259" key="1">
    <source>
        <dbReference type="Pfam" id="PF21979"/>
    </source>
</evidence>
<dbReference type="NCBIfam" id="NF047718">
    <property type="entry name" value="Hfq_rel_Cyano"/>
    <property type="match status" value="1"/>
</dbReference>
<organism evidence="2 3">
    <name type="scientific">Aphanizomenon flos-aquae LD13</name>
    <dbReference type="NCBI Taxonomy" id="1710894"/>
    <lineage>
        <taxon>Bacteria</taxon>
        <taxon>Bacillati</taxon>
        <taxon>Cyanobacteriota</taxon>
        <taxon>Cyanophyceae</taxon>
        <taxon>Nostocales</taxon>
        <taxon>Aphanizomenonaceae</taxon>
        <taxon>Aphanizomenon</taxon>
    </lineage>
</organism>
<evidence type="ECO:0000313" key="3">
    <source>
        <dbReference type="Proteomes" id="UP000092382"/>
    </source>
</evidence>
<evidence type="ECO:0000313" key="2">
    <source>
        <dbReference type="EMBL" id="OBQ24557.1"/>
    </source>
</evidence>
<accession>A0A1B7VUK9</accession>
<dbReference type="InterPro" id="IPR010920">
    <property type="entry name" value="LSM_dom_sf"/>
</dbReference>
<reference evidence="2 3" key="1">
    <citation type="submission" date="2015-09" db="EMBL/GenBank/DDBJ databases">
        <title>Whole genome shotgun sequence assembly of Aphanizomenon flos-aquae UKL13.</title>
        <authorList>
            <person name="Driscoll C."/>
        </authorList>
    </citation>
    <scope>NUCLEOTIDE SEQUENCE [LARGE SCALE GENOMIC DNA]</scope>
    <source>
        <strain evidence="2">MDT13</strain>
    </source>
</reference>
<proteinExistence type="predicted"/>
<dbReference type="InterPro" id="IPR053840">
    <property type="entry name" value="Hfq_1"/>
</dbReference>
<protein>
    <recommendedName>
        <fullName evidence="1">Hfq-related domain-containing protein</fullName>
    </recommendedName>
</protein>
<dbReference type="Gene3D" id="2.30.30.100">
    <property type="match status" value="1"/>
</dbReference>
<dbReference type="Proteomes" id="UP000092382">
    <property type="component" value="Unassembled WGS sequence"/>
</dbReference>
<feature type="domain" description="Hfq-related" evidence="1">
    <location>
        <begin position="10"/>
        <end position="70"/>
    </location>
</feature>
<dbReference type="EMBL" id="LJOY01000048">
    <property type="protein sequence ID" value="OBQ24557.1"/>
    <property type="molecule type" value="Genomic_DNA"/>
</dbReference>
<dbReference type="AlphaFoldDB" id="A0A1B7VUK9"/>
<comment type="caution">
    <text evidence="2">The sequence shown here is derived from an EMBL/GenBank/DDBJ whole genome shotgun (WGS) entry which is preliminary data.</text>
</comment>
<dbReference type="STRING" id="1803587.GCA_001593825_02569"/>
<dbReference type="PATRIC" id="fig|1710894.3.peg.1015"/>
<sequence length="92" mass="10391">MTANQFDTSLPSTRQIQKCTKEKITVKFGLMTGDTIIGRIFWQDQNCICVLDSNNEQTTLWRQAIAYMKPLGDMVEEKGLVPQNANVEVVPV</sequence>